<dbReference type="RefSeq" id="WP_014970589.1">
    <property type="nucleotide sequence ID" value="NZ_JANJYY010000008.1"/>
</dbReference>
<sequence>MKWKVVIGLVCFILLITLIGTGIYQFTVAEAKGREEKVVLQAEARLKKELAPEQIRFDHVFNGKTQYSVFTIQQDGEAVRTFVPKTGRIETRRVSDGMEIAEVIRQAGSPAEIVSAKYGFEDRALIEIVSKTKTGYDYSYYTYQEGTFIKRLRIN</sequence>
<proteinExistence type="predicted"/>
<keyword evidence="2" id="KW-1185">Reference proteome</keyword>
<comment type="caution">
    <text evidence="1">The sequence shown here is derived from an EMBL/GenBank/DDBJ whole genome shotgun (WGS) entry which is preliminary data.</text>
</comment>
<organism evidence="1 2">
    <name type="scientific">Exiguobacterium antarcticum</name>
    <dbReference type="NCBI Taxonomy" id="132920"/>
    <lineage>
        <taxon>Bacteria</taxon>
        <taxon>Bacillati</taxon>
        <taxon>Bacillota</taxon>
        <taxon>Bacilli</taxon>
        <taxon>Bacillales</taxon>
        <taxon>Bacillales Family XII. Incertae Sedis</taxon>
        <taxon>Exiguobacterium</taxon>
    </lineage>
</organism>
<protein>
    <recommendedName>
        <fullName evidence="3">DUF5590 domain-containing protein</fullName>
    </recommendedName>
</protein>
<evidence type="ECO:0008006" key="3">
    <source>
        <dbReference type="Google" id="ProtNLM"/>
    </source>
</evidence>
<accession>A0ABT6R110</accession>
<evidence type="ECO:0000313" key="1">
    <source>
        <dbReference type="EMBL" id="MDI3233954.1"/>
    </source>
</evidence>
<gene>
    <name evidence="1" type="ORF">QK289_02955</name>
</gene>
<name>A0ABT6R110_9BACL</name>
<evidence type="ECO:0000313" key="2">
    <source>
        <dbReference type="Proteomes" id="UP001243286"/>
    </source>
</evidence>
<dbReference type="EMBL" id="JASBQV010000002">
    <property type="protein sequence ID" value="MDI3233954.1"/>
    <property type="molecule type" value="Genomic_DNA"/>
</dbReference>
<reference evidence="1 2" key="1">
    <citation type="submission" date="2023-04" db="EMBL/GenBank/DDBJ databases">
        <title>Antarctic isolates genomes.</title>
        <authorList>
            <person name="Dimov S.G."/>
        </authorList>
    </citation>
    <scope>NUCLEOTIDE SEQUENCE [LARGE SCALE GENOMIC DNA]</scope>
    <source>
        <strain evidence="1 2">AL19</strain>
    </source>
</reference>
<dbReference type="Proteomes" id="UP001243286">
    <property type="component" value="Unassembled WGS sequence"/>
</dbReference>